<dbReference type="RefSeq" id="WP_341744592.1">
    <property type="nucleotide sequence ID" value="NZ_CP151407.1"/>
</dbReference>
<geneLocation type="plasmid" evidence="1 2">
    <name>unnamed1</name>
</geneLocation>
<gene>
    <name evidence="1" type="ORF">AADV58_17750</name>
</gene>
<evidence type="ECO:0000313" key="2">
    <source>
        <dbReference type="Proteomes" id="UP001479520"/>
    </source>
</evidence>
<name>A0ABZ2XLH3_9RHOO</name>
<dbReference type="Proteomes" id="UP001479520">
    <property type="component" value="Plasmid unnamed1"/>
</dbReference>
<proteinExistence type="predicted"/>
<organism evidence="1 2">
    <name type="scientific">Azonexus hydrophilus</name>
    <dbReference type="NCBI Taxonomy" id="418702"/>
    <lineage>
        <taxon>Bacteria</taxon>
        <taxon>Pseudomonadati</taxon>
        <taxon>Pseudomonadota</taxon>
        <taxon>Betaproteobacteria</taxon>
        <taxon>Rhodocyclales</taxon>
        <taxon>Azonexaceae</taxon>
        <taxon>Azonexus</taxon>
    </lineage>
</organism>
<reference evidence="1 2" key="1">
    <citation type="submission" date="2024-04" db="EMBL/GenBank/DDBJ databases">
        <title>Dissimilatory iodate-reducing microorganisms contribute to the enrichment of iodine in groundwater.</title>
        <authorList>
            <person name="Jiang Z."/>
        </authorList>
    </citation>
    <scope>NUCLEOTIDE SEQUENCE [LARGE SCALE GENOMIC DNA]</scope>
    <source>
        <strain evidence="1 2">NCP973</strain>
        <plasmid evidence="1 2">unnamed1</plasmid>
    </source>
</reference>
<sequence>MKRCDNCEYWKRHYVGKYSRFKVSADNWPGECWFNPPQLIARTSHRDAEGHMKHKLETLWPETKGGQWCGSFSKAEGTVATVIAAAA</sequence>
<protein>
    <submittedName>
        <fullName evidence="1">Uncharacterized protein</fullName>
    </submittedName>
</protein>
<evidence type="ECO:0000313" key="1">
    <source>
        <dbReference type="EMBL" id="WZJ23253.1"/>
    </source>
</evidence>
<accession>A0ABZ2XLH3</accession>
<keyword evidence="2" id="KW-1185">Reference proteome</keyword>
<dbReference type="EMBL" id="CP151407">
    <property type="protein sequence ID" value="WZJ23253.1"/>
    <property type="molecule type" value="Genomic_DNA"/>
</dbReference>
<keyword evidence="1" id="KW-0614">Plasmid</keyword>